<dbReference type="EMBL" id="CM002912">
    <property type="protein sequence ID" value="KMZ01342.1"/>
    <property type="molecule type" value="Genomic_DNA"/>
</dbReference>
<reference evidence="1" key="1">
    <citation type="journal article" date="2013" name="Genome Res.">
        <title>A second-generation assembly of the Drosophila simulans genome provides new insights into patterns of lineage-specific divergence.</title>
        <authorList>
            <person name="Hu T.T."/>
            <person name="Eisen M.B."/>
            <person name="Thornton K.R."/>
            <person name="Andolfatto P."/>
        </authorList>
    </citation>
    <scope>NUCLEOTIDE SEQUENCE [LARGE SCALE GENOMIC DNA]</scope>
    <source>
        <strain evidence="1">W501</strain>
    </source>
</reference>
<dbReference type="Proteomes" id="UP000035880">
    <property type="component" value="Chromosome 3L"/>
</dbReference>
<dbReference type="Gene3D" id="3.15.10.50">
    <property type="match status" value="1"/>
</dbReference>
<organism evidence="1">
    <name type="scientific">Drosophila simulans</name>
    <name type="common">Fruit fly</name>
    <dbReference type="NCBI Taxonomy" id="7240"/>
    <lineage>
        <taxon>Eukaryota</taxon>
        <taxon>Metazoa</taxon>
        <taxon>Ecdysozoa</taxon>
        <taxon>Arthropoda</taxon>
        <taxon>Hexapoda</taxon>
        <taxon>Insecta</taxon>
        <taxon>Pterygota</taxon>
        <taxon>Neoptera</taxon>
        <taxon>Endopterygota</taxon>
        <taxon>Diptera</taxon>
        <taxon>Brachycera</taxon>
        <taxon>Muscomorpha</taxon>
        <taxon>Ephydroidea</taxon>
        <taxon>Drosophilidae</taxon>
        <taxon>Drosophila</taxon>
        <taxon>Sophophora</taxon>
    </lineage>
</organism>
<accession>A0A0J9S0B2</accession>
<sequence length="135" mass="15801">MIIFHLQKLRIEHFQLPDIKEYICIKPFFSTYKVGLYLTDGIVYNLRSIARNGNAFMTYQKKTFLCRFYLKIKKLQHEISFGGSDFGKSLPSRLIELELVEGFSEDGFRNRQSRRVRGIEQCCEKFSVGIRGACD</sequence>
<reference evidence="1" key="3">
    <citation type="submission" date="2015-04" db="EMBL/GenBank/DDBJ databases">
        <authorList>
            <consortium name="FlyBase"/>
        </authorList>
    </citation>
    <scope>NUCLEOTIDE SEQUENCE</scope>
    <source>
        <strain evidence="1">W501</strain>
    </source>
</reference>
<reference evidence="1" key="2">
    <citation type="submission" date="2014-06" db="EMBL/GenBank/DDBJ databases">
        <authorList>
            <person name="Hu T."/>
            <person name="Eisen M.B."/>
            <person name="Thornton K.R."/>
            <person name="Andolfatto P."/>
        </authorList>
    </citation>
    <scope>NUCLEOTIDE SEQUENCE</scope>
    <source>
        <strain evidence="1">W501</strain>
    </source>
</reference>
<dbReference type="InterPro" id="IPR038602">
    <property type="entry name" value="Mite_allergen_7_sf"/>
</dbReference>
<dbReference type="KEGG" id="dsi:Dsimw501_GD28825"/>
<name>A0A0J9S0B2_DROSI</name>
<dbReference type="Pfam" id="PF16984">
    <property type="entry name" value="Grp7_allergen"/>
    <property type="match status" value="1"/>
</dbReference>
<protein>
    <submittedName>
        <fullName evidence="1">Uncharacterized protein</fullName>
    </submittedName>
</protein>
<evidence type="ECO:0000313" key="1">
    <source>
        <dbReference type="EMBL" id="KMZ01342.1"/>
    </source>
</evidence>
<dbReference type="OrthoDB" id="6419576at2759"/>
<dbReference type="InterPro" id="IPR020234">
    <property type="entry name" value="Mite_allergen_group-7"/>
</dbReference>
<gene>
    <name evidence="1" type="primary">Dsim\GD28825</name>
    <name evidence="1" type="ORF">Dsimw501_GD28825</name>
</gene>
<dbReference type="AlphaFoldDB" id="A0A0J9S0B2"/>
<proteinExistence type="predicted"/>
<dbReference type="Bgee" id="FBgn0270115">
    <property type="expression patterns" value="Expressed in male reproductive system and 3 other cell types or tissues"/>
</dbReference>